<gene>
    <name evidence="18" type="ORF">Ae201684_001888</name>
</gene>
<comment type="cofactor">
    <cofactor evidence="15">
        <name>Mo-molybdopterin</name>
        <dbReference type="ChEBI" id="CHEBI:71302"/>
    </cofactor>
    <text evidence="15">Binds 1 Mo-molybdopterin (Mo-MPT) cofactor per subunit.</text>
</comment>
<dbReference type="PIRSF" id="PIRSF000127">
    <property type="entry name" value="Xanthine_DH"/>
    <property type="match status" value="1"/>
</dbReference>
<evidence type="ECO:0000256" key="7">
    <source>
        <dbReference type="ARBA" id="ARBA00022827"/>
    </source>
</evidence>
<dbReference type="Pfam" id="PF02738">
    <property type="entry name" value="MoCoBD_1"/>
    <property type="match status" value="1"/>
</dbReference>
<feature type="binding site" evidence="15">
    <location>
        <position position="834"/>
    </location>
    <ligand>
        <name>Mo-molybdopterin</name>
        <dbReference type="ChEBI" id="CHEBI:71302"/>
    </ligand>
    <ligandPart>
        <name>Mo</name>
        <dbReference type="ChEBI" id="CHEBI:28685"/>
    </ligandPart>
</feature>
<comment type="caution">
    <text evidence="18">The sequence shown here is derived from an EMBL/GenBank/DDBJ whole genome shotgun (WGS) entry which is preliminary data.</text>
</comment>
<dbReference type="EMBL" id="VJMJ01000017">
    <property type="protein sequence ID" value="KAF0743416.1"/>
    <property type="molecule type" value="Genomic_DNA"/>
</dbReference>
<evidence type="ECO:0000256" key="3">
    <source>
        <dbReference type="ARBA" id="ARBA00022505"/>
    </source>
</evidence>
<feature type="domain" description="2Fe-2S ferredoxin-type" evidence="16">
    <location>
        <begin position="8"/>
        <end position="101"/>
    </location>
</feature>
<dbReference type="SUPFAM" id="SSF47741">
    <property type="entry name" value="CO dehydrogenase ISP C-domain like"/>
    <property type="match status" value="1"/>
</dbReference>
<dbReference type="SUPFAM" id="SSF54292">
    <property type="entry name" value="2Fe-2S ferredoxin-like"/>
    <property type="match status" value="1"/>
</dbReference>
<organism evidence="18 19">
    <name type="scientific">Aphanomyces euteiches</name>
    <dbReference type="NCBI Taxonomy" id="100861"/>
    <lineage>
        <taxon>Eukaryota</taxon>
        <taxon>Sar</taxon>
        <taxon>Stramenopiles</taxon>
        <taxon>Oomycota</taxon>
        <taxon>Saprolegniomycetes</taxon>
        <taxon>Saprolegniales</taxon>
        <taxon>Verrucalvaceae</taxon>
        <taxon>Aphanomyces</taxon>
    </lineage>
</organism>
<dbReference type="SMART" id="SM01008">
    <property type="entry name" value="Ald_Xan_dh_C"/>
    <property type="match status" value="1"/>
</dbReference>
<dbReference type="PROSITE" id="PS51085">
    <property type="entry name" value="2FE2S_FER_2"/>
    <property type="match status" value="1"/>
</dbReference>
<protein>
    <recommendedName>
        <fullName evidence="20">FAD-binding PCMH-type domain-containing protein</fullName>
    </recommendedName>
</protein>
<keyword evidence="10 15" id="KW-0411">Iron-sulfur</keyword>
<keyword evidence="7 14" id="KW-0274">FAD</keyword>
<dbReference type="Pfam" id="PF00111">
    <property type="entry name" value="Fer2"/>
    <property type="match status" value="1"/>
</dbReference>
<dbReference type="GO" id="GO:0051537">
    <property type="term" value="F:2 iron, 2 sulfur cluster binding"/>
    <property type="evidence" value="ECO:0007669"/>
    <property type="project" value="UniProtKB-KW"/>
</dbReference>
<feature type="domain" description="FAD-binding PCMH-type" evidence="17">
    <location>
        <begin position="270"/>
        <end position="451"/>
    </location>
</feature>
<dbReference type="FunFam" id="3.10.20.30:FF:000012">
    <property type="entry name" value="Xanthine dehydrogenase/oxidase"/>
    <property type="match status" value="1"/>
</dbReference>
<feature type="binding site" evidence="14">
    <location>
        <position position="441"/>
    </location>
    <ligand>
        <name>FAD</name>
        <dbReference type="ChEBI" id="CHEBI:57692"/>
    </ligand>
</feature>
<evidence type="ECO:0000256" key="10">
    <source>
        <dbReference type="ARBA" id="ARBA00023014"/>
    </source>
</evidence>
<keyword evidence="9 15" id="KW-0408">Iron</keyword>
<dbReference type="InterPro" id="IPR036683">
    <property type="entry name" value="CO_DH_flav_C_dom_sf"/>
</dbReference>
<accession>A0A6G0XST0</accession>
<dbReference type="FunFam" id="3.30.365.10:FF:000001">
    <property type="entry name" value="Xanthine dehydrogenase oxidase"/>
    <property type="match status" value="1"/>
</dbReference>
<dbReference type="VEuPathDB" id="FungiDB:AeMF1_011699"/>
<feature type="binding site" evidence="15">
    <location>
        <position position="51"/>
    </location>
    <ligand>
        <name>[2Fe-2S] cluster</name>
        <dbReference type="ChEBI" id="CHEBI:190135"/>
        <label>1</label>
    </ligand>
</feature>
<dbReference type="PROSITE" id="PS51387">
    <property type="entry name" value="FAD_PCMH"/>
    <property type="match status" value="1"/>
</dbReference>
<evidence type="ECO:0000256" key="15">
    <source>
        <dbReference type="PIRSR" id="PIRSR000127-3"/>
    </source>
</evidence>
<dbReference type="Gene3D" id="3.90.1170.50">
    <property type="entry name" value="Aldehyde oxidase/xanthine dehydrogenase, a/b hammerhead"/>
    <property type="match status" value="1"/>
</dbReference>
<dbReference type="InterPro" id="IPR036856">
    <property type="entry name" value="Ald_Oxase/Xan_DH_a/b_sf"/>
</dbReference>
<dbReference type="SUPFAM" id="SSF54665">
    <property type="entry name" value="CO dehydrogenase molybdoprotein N-domain-like"/>
    <property type="match status" value="1"/>
</dbReference>
<dbReference type="Gene3D" id="3.10.20.30">
    <property type="match status" value="1"/>
</dbReference>
<dbReference type="InterPro" id="IPR036318">
    <property type="entry name" value="FAD-bd_PCMH-like_sf"/>
</dbReference>
<dbReference type="GO" id="GO:0005506">
    <property type="term" value="F:iron ion binding"/>
    <property type="evidence" value="ECO:0007669"/>
    <property type="project" value="InterPro"/>
</dbReference>
<dbReference type="GO" id="GO:0071949">
    <property type="term" value="F:FAD binding"/>
    <property type="evidence" value="ECO:0007669"/>
    <property type="project" value="InterPro"/>
</dbReference>
<keyword evidence="19" id="KW-1185">Reference proteome</keyword>
<dbReference type="InterPro" id="IPR016169">
    <property type="entry name" value="FAD-bd_PCMH_sub2"/>
</dbReference>
<dbReference type="SUPFAM" id="SSF55447">
    <property type="entry name" value="CO dehydrogenase flavoprotein C-terminal domain-like"/>
    <property type="match status" value="1"/>
</dbReference>
<sequence length="1345" mass="146176">MQDDAWSHQLTFALNGKKVIVDGNTLPRFNELRLIDYIRDHARLTGTKLSCGEGGCGACTVVLAHRRGNDSSTPLIHRSVNSCLTPLAAVDGMAVITVEGVGSTKKGLHAIQERMVKNYSMQCGFCTPGWVMNMYELLKTTDKPTTDAIEAHFDGNLCRCTGYRPILKTMHSFGVKPSSPKHHKLEYESMPSVSEDEPDFEFIELDECDKSEETRALKQCTTTCDNCPHQHASRGSMELEDIAASPLYHKGMDPEIPAFIANYVPVPLQFEQDGILWYRVLKLEQLDEIQKKHAGKEIMFVGGLTSRGVSKYFNGTAPYTHVKLPSIFIDVNHIPELQAVNATDSLISFGAAVSLNTVITTLKASTNQYLKTLGHHVGKIANNQVRNAGTWAGNVALAKQFPAFPSDLVTALLGYGAKLVTSTKETIDVATFLTLQTSPMLVSLELPVFTESEFRTFRCHKVAQRRENSHSHVNASIMVVLNQSRVCVESTIIFGGVGPKVLRCTETEKAIKDVVVTNEVLQASLKTLQKEVASAESFKQSIVFTFWYKTMLKACMPVLSSSALKSGIDELSRRISNGHQIFPTPDGSTGPVGQAIPKLSSKLLVTGEAKFVADLPPIPGLLYGALVFSTKALVRVLQINTFKAQNVKGVIDVVTAADIPGKNVMGNGDEPLFVPLQGACLYVGAALGLVLATSAQIAQEAAQLVEVEYGVLENDPFWTNTVPATNIHLALEANLLMPGNPSMANPLPMPGSDPKVQEKIAAAPRQLTGSVNFGSQRHFYMEPQGTTVYPEEDQCYRVEASTQDPTTMQHAVASLLKKGHHAINVVAKRAGGGFGGKLVRCNVNAGAAAVTAHKLNVAVQVVNDRNTDFQNVAGRNELIGEYSVGFDDEGHILALDLTMHFALGAYSTESSGDSFMAILWSDGAYHIPSFRSQAYMYMSNTPPGASVRAPGVPNSIMLLEMVVEHVAQSLNKPVSWIQTRNFVRSNDVTPYGQVLKNVTLQRIWDKLHESAEVSRRKEKIAVFNSNNKWKKKGIASTPVKYGMTISGLKYGAQVSIASGDGTVLLTHGGCEIGQGIDTKAAQMAAYTLGIPMDKIKLQATSTGLIPNSDSTGGSSSSESVARSVKAACETLNTRLAPIRQQLGGKASWESVVATAHRAGVQLFAGEQPRTSLPPNQVYDYYVYAAACSEVEVEVDILTGELNVVRTDIMYDCGKSFNPFVDIGQIEGAFVMSLGLFSQEEVVYDDKGKLLTSGTWEYKVPSHIDIPETLNVTLLEKSENPSGIMSSKAVGEPPFQLVNSVYFALKGALKHSRLERGITEFFQLDMPATVARRQLAAKLRTEDLQL</sequence>
<keyword evidence="4" id="KW-0285">Flavoprotein</keyword>
<dbReference type="InterPro" id="IPR016208">
    <property type="entry name" value="Ald_Oxase/xanthine_DH-like"/>
</dbReference>
<feature type="binding site" evidence="15">
    <location>
        <position position="83"/>
    </location>
    <ligand>
        <name>[2Fe-2S] cluster</name>
        <dbReference type="ChEBI" id="CHEBI:190135"/>
        <label>1</label>
    </ligand>
</feature>
<evidence type="ECO:0008006" key="20">
    <source>
        <dbReference type="Google" id="ProtNLM"/>
    </source>
</evidence>
<dbReference type="SMART" id="SM01092">
    <property type="entry name" value="CO_deh_flav_C"/>
    <property type="match status" value="1"/>
</dbReference>
<dbReference type="FunFam" id="3.30.365.10:FF:000002">
    <property type="entry name" value="Xanthine dehydrogenase oxidase"/>
    <property type="match status" value="1"/>
</dbReference>
<dbReference type="Proteomes" id="UP000481153">
    <property type="component" value="Unassembled WGS sequence"/>
</dbReference>
<dbReference type="InterPro" id="IPR016166">
    <property type="entry name" value="FAD-bd_PCMH"/>
</dbReference>
<evidence type="ECO:0000256" key="13">
    <source>
        <dbReference type="PIRSR" id="PIRSR000127-1"/>
    </source>
</evidence>
<feature type="binding site" evidence="15">
    <location>
        <position position="126"/>
    </location>
    <ligand>
        <name>[2Fe-2S] cluster</name>
        <dbReference type="ChEBI" id="CHEBI:190135"/>
        <label>2</label>
    </ligand>
</feature>
<dbReference type="InterPro" id="IPR005107">
    <property type="entry name" value="CO_DH_flav_C"/>
</dbReference>
<dbReference type="InterPro" id="IPR046867">
    <property type="entry name" value="AldOxase/xan_DH_MoCoBD2"/>
</dbReference>
<dbReference type="InterPro" id="IPR036010">
    <property type="entry name" value="2Fe-2S_ferredoxin-like_sf"/>
</dbReference>
<evidence type="ECO:0000256" key="4">
    <source>
        <dbReference type="ARBA" id="ARBA00022630"/>
    </source>
</evidence>
<dbReference type="InterPro" id="IPR006058">
    <property type="entry name" value="2Fe2S_fd_BS"/>
</dbReference>
<keyword evidence="11" id="KW-0520">NAD</keyword>
<dbReference type="InterPro" id="IPR002346">
    <property type="entry name" value="Mopterin_DH_FAD-bd"/>
</dbReference>
<keyword evidence="6 15" id="KW-0479">Metal-binding</keyword>
<name>A0A6G0XST0_9STRA</name>
<dbReference type="Pfam" id="PF20256">
    <property type="entry name" value="MoCoBD_2"/>
    <property type="match status" value="1"/>
</dbReference>
<dbReference type="InterPro" id="IPR008274">
    <property type="entry name" value="AldOxase/xan_DH_MoCoBD1"/>
</dbReference>
<dbReference type="SUPFAM" id="SSF56003">
    <property type="entry name" value="Molybdenum cofactor-binding domain"/>
    <property type="match status" value="1"/>
</dbReference>
<feature type="binding site" evidence="15">
    <location>
        <position position="948"/>
    </location>
    <ligand>
        <name>Mo-molybdopterin</name>
        <dbReference type="ChEBI" id="CHEBI:71302"/>
    </ligand>
    <ligandPart>
        <name>Mo</name>
        <dbReference type="ChEBI" id="CHEBI:28685"/>
    </ligandPart>
</feature>
<feature type="binding site" evidence="15">
    <location>
        <position position="803"/>
    </location>
    <ligand>
        <name>Mo-molybdopterin</name>
        <dbReference type="ChEBI" id="CHEBI:71302"/>
    </ligand>
    <ligandPart>
        <name>Mo</name>
        <dbReference type="ChEBI" id="CHEBI:28685"/>
    </ligandPart>
</feature>
<dbReference type="Pfam" id="PF00941">
    <property type="entry name" value="FAD_binding_5"/>
    <property type="match status" value="1"/>
</dbReference>
<evidence type="ECO:0000256" key="9">
    <source>
        <dbReference type="ARBA" id="ARBA00023004"/>
    </source>
</evidence>
<comment type="cofactor">
    <cofactor evidence="1 14">
        <name>FAD</name>
        <dbReference type="ChEBI" id="CHEBI:57692"/>
    </cofactor>
</comment>
<feature type="binding site" evidence="15">
    <location>
        <position position="160"/>
    </location>
    <ligand>
        <name>[2Fe-2S] cluster</name>
        <dbReference type="ChEBI" id="CHEBI:190135"/>
        <label>2</label>
    </ligand>
</feature>
<evidence type="ECO:0000313" key="18">
    <source>
        <dbReference type="EMBL" id="KAF0743416.1"/>
    </source>
</evidence>
<dbReference type="InterPro" id="IPR012675">
    <property type="entry name" value="Beta-grasp_dom_sf"/>
</dbReference>
<reference evidence="18 19" key="1">
    <citation type="submission" date="2019-07" db="EMBL/GenBank/DDBJ databases">
        <title>Genomics analysis of Aphanomyces spp. identifies a new class of oomycete effector associated with host adaptation.</title>
        <authorList>
            <person name="Gaulin E."/>
        </authorList>
    </citation>
    <scope>NUCLEOTIDE SEQUENCE [LARGE SCALE GENOMIC DNA]</scope>
    <source>
        <strain evidence="18 19">ATCC 201684</strain>
    </source>
</reference>
<feature type="binding site" evidence="15">
    <location>
        <position position="158"/>
    </location>
    <ligand>
        <name>[2Fe-2S] cluster</name>
        <dbReference type="ChEBI" id="CHEBI:190135"/>
        <label>2</label>
    </ligand>
</feature>
<dbReference type="InterPro" id="IPR001041">
    <property type="entry name" value="2Fe-2S_ferredoxin-type"/>
</dbReference>
<dbReference type="Gene3D" id="3.30.465.10">
    <property type="match status" value="1"/>
</dbReference>
<dbReference type="GO" id="GO:0016491">
    <property type="term" value="F:oxidoreductase activity"/>
    <property type="evidence" value="ECO:0007669"/>
    <property type="project" value="UniProtKB-KW"/>
</dbReference>
<dbReference type="InterPro" id="IPR002888">
    <property type="entry name" value="2Fe-2S-bd"/>
</dbReference>
<keyword evidence="8" id="KW-0560">Oxidoreductase</keyword>
<dbReference type="InterPro" id="IPR000674">
    <property type="entry name" value="Ald_Oxase/Xan_DH_a/b"/>
</dbReference>
<evidence type="ECO:0000256" key="1">
    <source>
        <dbReference type="ARBA" id="ARBA00001974"/>
    </source>
</evidence>
<dbReference type="Gene3D" id="1.10.150.120">
    <property type="entry name" value="[2Fe-2S]-binding domain"/>
    <property type="match status" value="1"/>
</dbReference>
<comment type="cofactor">
    <cofactor evidence="15">
        <name>[2Fe-2S] cluster</name>
        <dbReference type="ChEBI" id="CHEBI:190135"/>
    </cofactor>
    <text evidence="15">Binds 2 [2Fe-2S] clusters.</text>
</comment>
<comment type="cofactor">
    <cofactor evidence="12">
        <name>[2Fe-2S] cluster</name>
        <dbReference type="ChEBI" id="CHEBI:190135"/>
    </cofactor>
</comment>
<keyword evidence="5 15" id="KW-0001">2Fe-2S</keyword>
<feature type="binding site" evidence="15">
    <location>
        <position position="1113"/>
    </location>
    <ligand>
        <name>Mo-molybdopterin</name>
        <dbReference type="ChEBI" id="CHEBI:71302"/>
    </ligand>
    <ligandPart>
        <name>Mo</name>
        <dbReference type="ChEBI" id="CHEBI:28685"/>
    </ligandPart>
</feature>
<feature type="binding site" evidence="15">
    <location>
        <position position="59"/>
    </location>
    <ligand>
        <name>[2Fe-2S] cluster</name>
        <dbReference type="ChEBI" id="CHEBI:190135"/>
        <label>1</label>
    </ligand>
</feature>
<evidence type="ECO:0000259" key="16">
    <source>
        <dbReference type="PROSITE" id="PS51085"/>
    </source>
</evidence>
<evidence type="ECO:0000259" key="17">
    <source>
        <dbReference type="PROSITE" id="PS51387"/>
    </source>
</evidence>
<dbReference type="PROSITE" id="PS00197">
    <property type="entry name" value="2FE2S_FER_1"/>
    <property type="match status" value="1"/>
</dbReference>
<dbReference type="Pfam" id="PF01799">
    <property type="entry name" value="Fer2_2"/>
    <property type="match status" value="1"/>
</dbReference>
<evidence type="ECO:0000256" key="5">
    <source>
        <dbReference type="ARBA" id="ARBA00022714"/>
    </source>
</evidence>
<dbReference type="PANTHER" id="PTHR11908">
    <property type="entry name" value="XANTHINE DEHYDROGENASE"/>
    <property type="match status" value="1"/>
</dbReference>
<comment type="similarity">
    <text evidence="2">Belongs to the xanthine dehydrogenase family.</text>
</comment>
<dbReference type="PANTHER" id="PTHR11908:SF132">
    <property type="entry name" value="ALDEHYDE OXIDASE 1-RELATED"/>
    <property type="match status" value="1"/>
</dbReference>
<keyword evidence="3 15" id="KW-0500">Molybdenum</keyword>
<dbReference type="InterPro" id="IPR036884">
    <property type="entry name" value="2Fe-2S-bd_dom_sf"/>
</dbReference>
<dbReference type="Gene3D" id="3.30.365.10">
    <property type="entry name" value="Aldehyde oxidase/xanthine dehydrogenase, molybdopterin binding domain"/>
    <property type="match status" value="4"/>
</dbReference>
<evidence type="ECO:0000256" key="14">
    <source>
        <dbReference type="PIRSR" id="PIRSR000127-2"/>
    </source>
</evidence>
<evidence type="ECO:0000256" key="11">
    <source>
        <dbReference type="ARBA" id="ARBA00023027"/>
    </source>
</evidence>
<feature type="binding site" evidence="15">
    <location>
        <position position="56"/>
    </location>
    <ligand>
        <name>[2Fe-2S] cluster</name>
        <dbReference type="ChEBI" id="CHEBI:190135"/>
        <label>1</label>
    </ligand>
</feature>
<evidence type="ECO:0000313" key="19">
    <source>
        <dbReference type="Proteomes" id="UP000481153"/>
    </source>
</evidence>
<feature type="binding site" evidence="15">
    <location>
        <position position="123"/>
    </location>
    <ligand>
        <name>[2Fe-2S] cluster</name>
        <dbReference type="ChEBI" id="CHEBI:190135"/>
        <label>2</label>
    </ligand>
</feature>
<feature type="active site" description="Proton acceptor" evidence="13">
    <location>
        <position position="1291"/>
    </location>
</feature>
<dbReference type="InterPro" id="IPR037165">
    <property type="entry name" value="AldOxase/xan_DH_Mopterin-bd_sf"/>
</dbReference>
<evidence type="ECO:0000256" key="12">
    <source>
        <dbReference type="ARBA" id="ARBA00034078"/>
    </source>
</evidence>
<proteinExistence type="inferred from homology"/>
<evidence type="ECO:0000256" key="6">
    <source>
        <dbReference type="ARBA" id="ARBA00022723"/>
    </source>
</evidence>
<dbReference type="CDD" id="cd00207">
    <property type="entry name" value="fer2"/>
    <property type="match status" value="1"/>
</dbReference>
<dbReference type="Gene3D" id="3.30.390.50">
    <property type="entry name" value="CO dehydrogenase flavoprotein, C-terminal domain"/>
    <property type="match status" value="1"/>
</dbReference>
<dbReference type="Pfam" id="PF01315">
    <property type="entry name" value="Ald_Xan_dh_C"/>
    <property type="match status" value="1"/>
</dbReference>
<dbReference type="SUPFAM" id="SSF56176">
    <property type="entry name" value="FAD-binding/transporter-associated domain-like"/>
    <property type="match status" value="1"/>
</dbReference>
<dbReference type="Pfam" id="PF03450">
    <property type="entry name" value="CO_deh_flav_C"/>
    <property type="match status" value="1"/>
</dbReference>
<evidence type="ECO:0000256" key="8">
    <source>
        <dbReference type="ARBA" id="ARBA00023002"/>
    </source>
</evidence>
<feature type="binding site" evidence="14">
    <location>
        <position position="461"/>
    </location>
    <ligand>
        <name>FAD</name>
        <dbReference type="ChEBI" id="CHEBI:57692"/>
    </ligand>
</feature>
<evidence type="ECO:0000256" key="2">
    <source>
        <dbReference type="ARBA" id="ARBA00006849"/>
    </source>
</evidence>